<evidence type="ECO:0000313" key="2">
    <source>
        <dbReference type="Proteomes" id="UP001215598"/>
    </source>
</evidence>
<dbReference type="Proteomes" id="UP001215598">
    <property type="component" value="Unassembled WGS sequence"/>
</dbReference>
<proteinExistence type="predicted"/>
<sequence>MANVGHTPFKHRESAATALAHCDTLGTMGHRRKRTQGILLMLLQSLRVFWKQYMTMDWDMEEFSSVPKVTRERKFACPKLGNISGPATLVDSQGRIFAWILPRILSLEDQAQVSAYTRGLNSMLAASIKTDEAKKQAGWRSTAQNFVPGTMQGGSVNLSNGWFALGHTDSQYDLKPSNNMANPAVKEWLNAIGGCIQFGSGAYTSRPCHCPPKRKDHTAFSPGNLHCSAKGVVLNLPQLGAQIPIQPRNNHPPVWRIHYSFSWQMGER</sequence>
<comment type="caution">
    <text evidence="1">The sequence shown here is derived from an EMBL/GenBank/DDBJ whole genome shotgun (WGS) entry which is preliminary data.</text>
</comment>
<protein>
    <submittedName>
        <fullName evidence="1">Uncharacterized protein</fullName>
    </submittedName>
</protein>
<dbReference type="AlphaFoldDB" id="A0AAD7JQG1"/>
<name>A0AAD7JQG1_9AGAR</name>
<gene>
    <name evidence="1" type="ORF">B0H16DRAFT_1452496</name>
</gene>
<organism evidence="1 2">
    <name type="scientific">Mycena metata</name>
    <dbReference type="NCBI Taxonomy" id="1033252"/>
    <lineage>
        <taxon>Eukaryota</taxon>
        <taxon>Fungi</taxon>
        <taxon>Dikarya</taxon>
        <taxon>Basidiomycota</taxon>
        <taxon>Agaricomycotina</taxon>
        <taxon>Agaricomycetes</taxon>
        <taxon>Agaricomycetidae</taxon>
        <taxon>Agaricales</taxon>
        <taxon>Marasmiineae</taxon>
        <taxon>Mycenaceae</taxon>
        <taxon>Mycena</taxon>
    </lineage>
</organism>
<evidence type="ECO:0000313" key="1">
    <source>
        <dbReference type="EMBL" id="KAJ7769291.1"/>
    </source>
</evidence>
<reference evidence="1" key="1">
    <citation type="submission" date="2023-03" db="EMBL/GenBank/DDBJ databases">
        <title>Massive genome expansion in bonnet fungi (Mycena s.s.) driven by repeated elements and novel gene families across ecological guilds.</title>
        <authorList>
            <consortium name="Lawrence Berkeley National Laboratory"/>
            <person name="Harder C.B."/>
            <person name="Miyauchi S."/>
            <person name="Viragh M."/>
            <person name="Kuo A."/>
            <person name="Thoen E."/>
            <person name="Andreopoulos B."/>
            <person name="Lu D."/>
            <person name="Skrede I."/>
            <person name="Drula E."/>
            <person name="Henrissat B."/>
            <person name="Morin E."/>
            <person name="Kohler A."/>
            <person name="Barry K."/>
            <person name="LaButti K."/>
            <person name="Morin E."/>
            <person name="Salamov A."/>
            <person name="Lipzen A."/>
            <person name="Mereny Z."/>
            <person name="Hegedus B."/>
            <person name="Baldrian P."/>
            <person name="Stursova M."/>
            <person name="Weitz H."/>
            <person name="Taylor A."/>
            <person name="Grigoriev I.V."/>
            <person name="Nagy L.G."/>
            <person name="Martin F."/>
            <person name="Kauserud H."/>
        </authorList>
    </citation>
    <scope>NUCLEOTIDE SEQUENCE</scope>
    <source>
        <strain evidence="1">CBHHK182m</strain>
    </source>
</reference>
<keyword evidence="2" id="KW-1185">Reference proteome</keyword>
<dbReference type="EMBL" id="JARKIB010000018">
    <property type="protein sequence ID" value="KAJ7769291.1"/>
    <property type="molecule type" value="Genomic_DNA"/>
</dbReference>
<accession>A0AAD7JQG1</accession>